<dbReference type="GO" id="GO:0009252">
    <property type="term" value="P:peptidoglycan biosynthetic process"/>
    <property type="evidence" value="ECO:0007669"/>
    <property type="project" value="UniProtKB-UniRule"/>
</dbReference>
<keyword evidence="7 8" id="KW-0131">Cell cycle</keyword>
<comment type="similarity">
    <text evidence="7">Belongs to the MurCDEF family.</text>
</comment>
<dbReference type="SUPFAM" id="SSF51984">
    <property type="entry name" value="MurCD N-terminal domain"/>
    <property type="match status" value="1"/>
</dbReference>
<evidence type="ECO:0000256" key="8">
    <source>
        <dbReference type="RuleBase" id="RU003664"/>
    </source>
</evidence>
<comment type="subcellular location">
    <subcellularLocation>
        <location evidence="1 7 8">Cytoplasm</location>
    </subcellularLocation>
</comment>
<evidence type="ECO:0000256" key="2">
    <source>
        <dbReference type="ARBA" id="ARBA00004752"/>
    </source>
</evidence>
<evidence type="ECO:0000256" key="5">
    <source>
        <dbReference type="ARBA" id="ARBA00022741"/>
    </source>
</evidence>
<dbReference type="NCBIfam" id="TIGR01087">
    <property type="entry name" value="murD"/>
    <property type="match status" value="1"/>
</dbReference>
<dbReference type="Gene3D" id="3.40.50.720">
    <property type="entry name" value="NAD(P)-binding Rossmann-like Domain"/>
    <property type="match status" value="1"/>
</dbReference>
<comment type="pathway">
    <text evidence="2 7 8">Cell wall biogenesis; peptidoglycan biosynthesis.</text>
</comment>
<feature type="domain" description="Mur ligase C-terminal" evidence="9">
    <location>
        <begin position="326"/>
        <end position="439"/>
    </location>
</feature>
<dbReference type="InterPro" id="IPR036565">
    <property type="entry name" value="Mur-like_cat_sf"/>
</dbReference>
<dbReference type="Proteomes" id="UP000051950">
    <property type="component" value="Unassembled WGS sequence"/>
</dbReference>
<dbReference type="EMBL" id="LMZQ01000007">
    <property type="protein sequence ID" value="KRT15793.1"/>
    <property type="molecule type" value="Genomic_DNA"/>
</dbReference>
<keyword evidence="12" id="KW-1185">Reference proteome</keyword>
<dbReference type="STRING" id="687842.ASU31_12470"/>
<feature type="domain" description="Mur ligase central" evidence="10">
    <location>
        <begin position="124"/>
        <end position="302"/>
    </location>
</feature>
<dbReference type="EC" id="6.3.2.9" evidence="7 8"/>
<keyword evidence="7 8" id="KW-0573">Peptidoglycan synthesis</keyword>
<evidence type="ECO:0000259" key="10">
    <source>
        <dbReference type="Pfam" id="PF08245"/>
    </source>
</evidence>
<comment type="catalytic activity">
    <reaction evidence="7 8">
        <text>UDP-N-acetyl-alpha-D-muramoyl-L-alanine + D-glutamate + ATP = UDP-N-acetyl-alpha-D-muramoyl-L-alanyl-D-glutamate + ADP + phosphate + H(+)</text>
        <dbReference type="Rhea" id="RHEA:16429"/>
        <dbReference type="ChEBI" id="CHEBI:15378"/>
        <dbReference type="ChEBI" id="CHEBI:29986"/>
        <dbReference type="ChEBI" id="CHEBI:30616"/>
        <dbReference type="ChEBI" id="CHEBI:43474"/>
        <dbReference type="ChEBI" id="CHEBI:83898"/>
        <dbReference type="ChEBI" id="CHEBI:83900"/>
        <dbReference type="ChEBI" id="CHEBI:456216"/>
        <dbReference type="EC" id="6.3.2.9"/>
    </reaction>
</comment>
<evidence type="ECO:0000313" key="11">
    <source>
        <dbReference type="EMBL" id="KRT15793.1"/>
    </source>
</evidence>
<dbReference type="SUPFAM" id="SSF53623">
    <property type="entry name" value="MurD-like peptide ligases, catalytic domain"/>
    <property type="match status" value="1"/>
</dbReference>
<dbReference type="GO" id="GO:0005524">
    <property type="term" value="F:ATP binding"/>
    <property type="evidence" value="ECO:0007669"/>
    <property type="project" value="UniProtKB-UniRule"/>
</dbReference>
<evidence type="ECO:0000259" key="9">
    <source>
        <dbReference type="Pfam" id="PF02875"/>
    </source>
</evidence>
<dbReference type="GO" id="GO:0005737">
    <property type="term" value="C:cytoplasm"/>
    <property type="evidence" value="ECO:0007669"/>
    <property type="project" value="UniProtKB-SubCell"/>
</dbReference>
<dbReference type="PANTHER" id="PTHR43692:SF1">
    <property type="entry name" value="UDP-N-ACETYLMURAMOYLALANINE--D-GLUTAMATE LIGASE"/>
    <property type="match status" value="1"/>
</dbReference>
<evidence type="ECO:0000256" key="7">
    <source>
        <dbReference type="HAMAP-Rule" id="MF_00639"/>
    </source>
</evidence>
<dbReference type="GO" id="GO:0051301">
    <property type="term" value="P:cell division"/>
    <property type="evidence" value="ECO:0007669"/>
    <property type="project" value="UniProtKB-KW"/>
</dbReference>
<keyword evidence="6 7" id="KW-0067">ATP-binding</keyword>
<keyword evidence="7 8" id="KW-0133">Cell shape</keyword>
<evidence type="ECO:0000256" key="3">
    <source>
        <dbReference type="ARBA" id="ARBA00022490"/>
    </source>
</evidence>
<gene>
    <name evidence="7" type="primary">murD</name>
    <name evidence="11" type="ORF">ASU31_12470</name>
</gene>
<dbReference type="GO" id="GO:0008764">
    <property type="term" value="F:UDP-N-acetylmuramoylalanine-D-glutamate ligase activity"/>
    <property type="evidence" value="ECO:0007669"/>
    <property type="project" value="UniProtKB-UniRule"/>
</dbReference>
<dbReference type="InterPro" id="IPR005762">
    <property type="entry name" value="MurD"/>
</dbReference>
<keyword evidence="7 8" id="KW-0961">Cell wall biogenesis/degradation</keyword>
<evidence type="ECO:0000256" key="1">
    <source>
        <dbReference type="ARBA" id="ARBA00004496"/>
    </source>
</evidence>
<dbReference type="Pfam" id="PF21799">
    <property type="entry name" value="MurD-like_N"/>
    <property type="match status" value="1"/>
</dbReference>
<dbReference type="SUPFAM" id="SSF53244">
    <property type="entry name" value="MurD-like peptide ligases, peptide-binding domain"/>
    <property type="match status" value="1"/>
</dbReference>
<dbReference type="GO" id="GO:0008360">
    <property type="term" value="P:regulation of cell shape"/>
    <property type="evidence" value="ECO:0007669"/>
    <property type="project" value="UniProtKB-KW"/>
</dbReference>
<dbReference type="InterPro" id="IPR036615">
    <property type="entry name" value="Mur_ligase_C_dom_sf"/>
</dbReference>
<dbReference type="RefSeq" id="WP_057932624.1">
    <property type="nucleotide sequence ID" value="NZ_LMZQ01000007.1"/>
</dbReference>
<accession>A0A0T5VPM0</accession>
<dbReference type="HAMAP" id="MF_00639">
    <property type="entry name" value="MurD"/>
    <property type="match status" value="1"/>
</dbReference>
<dbReference type="InterPro" id="IPR004101">
    <property type="entry name" value="Mur_ligase_C"/>
</dbReference>
<dbReference type="OrthoDB" id="9809796at2"/>
<keyword evidence="5 7" id="KW-0547">Nucleotide-binding</keyword>
<organism evidence="11 12">
    <name type="scientific">Pedobacter ginsenosidimutans</name>
    <dbReference type="NCBI Taxonomy" id="687842"/>
    <lineage>
        <taxon>Bacteria</taxon>
        <taxon>Pseudomonadati</taxon>
        <taxon>Bacteroidota</taxon>
        <taxon>Sphingobacteriia</taxon>
        <taxon>Sphingobacteriales</taxon>
        <taxon>Sphingobacteriaceae</taxon>
        <taxon>Pedobacter</taxon>
    </lineage>
</organism>
<evidence type="ECO:0000256" key="6">
    <source>
        <dbReference type="ARBA" id="ARBA00022840"/>
    </source>
</evidence>
<comment type="function">
    <text evidence="7 8">Cell wall formation. Catalyzes the addition of glutamate to the nucleotide precursor UDP-N-acetylmuramoyl-L-alanine (UMA).</text>
</comment>
<feature type="binding site" evidence="7">
    <location>
        <begin position="126"/>
        <end position="132"/>
    </location>
    <ligand>
        <name>ATP</name>
        <dbReference type="ChEBI" id="CHEBI:30616"/>
    </ligand>
</feature>
<dbReference type="Pfam" id="PF08245">
    <property type="entry name" value="Mur_ligase_M"/>
    <property type="match status" value="1"/>
</dbReference>
<sequence>MSTNNSTSSNTTSAMTGHGRVVILGAGESGVGAAKLAQAKGFDVFVSDYGVITDKYKAALEKLSIPFESEKHSEELILNANEVIKSPGIPPTAPIIKKLVEKRIPVISEIEFAKRYTNAKTICITGSNGKSTTSLLTYHILKNAGLNVGLAGNIGQSFAAQVATEDYEYYVLEISSFMLDDMFAFKADIAVLLNITPDHLDRYDYKLENYAASKMRIVQNQTAEDVFIYCADDEESLKAISLIKPVAKAFPFSITEKVELGAYLEETTIHILTEPNNQLTMSISDLALQGKHNIYNSMASGIVSKVLELRNETIRESMGNFKNIEHRLEHVAKISGIDFINDSKATNVNSTWYALESMTSDVVLIMGGVDKGNDYNMLKDLVKSKVKAIVCLGKDNKRIHDAFEDDVEVIVNTFSADEAAQIAFHLAKRGDTVLLSPACASFDLFKNYEDRGNQFKAAVREL</sequence>
<reference evidence="11 12" key="1">
    <citation type="submission" date="2015-11" db="EMBL/GenBank/DDBJ databases">
        <title>Sequence of Pedobacter ginsenosidimutans.</title>
        <authorList>
            <person name="Carson E."/>
            <person name="Keyser V."/>
            <person name="Newman J."/>
            <person name="Miller J."/>
        </authorList>
    </citation>
    <scope>NUCLEOTIDE SEQUENCE [LARGE SCALE GENOMIC DNA]</scope>
    <source>
        <strain evidence="11 12">KACC 14530</strain>
    </source>
</reference>
<dbReference type="PANTHER" id="PTHR43692">
    <property type="entry name" value="UDP-N-ACETYLMURAMOYLALANINE--D-GLUTAMATE LIGASE"/>
    <property type="match status" value="1"/>
</dbReference>
<dbReference type="Gene3D" id="3.40.1190.10">
    <property type="entry name" value="Mur-like, catalytic domain"/>
    <property type="match status" value="1"/>
</dbReference>
<dbReference type="GO" id="GO:0071555">
    <property type="term" value="P:cell wall organization"/>
    <property type="evidence" value="ECO:0007669"/>
    <property type="project" value="UniProtKB-KW"/>
</dbReference>
<protein>
    <recommendedName>
        <fullName evidence="7 8">UDP-N-acetylmuramoylalanine--D-glutamate ligase</fullName>
        <ecNumber evidence="7 8">6.3.2.9</ecNumber>
    </recommendedName>
    <alternativeName>
        <fullName evidence="7">D-glutamic acid-adding enzyme</fullName>
    </alternativeName>
    <alternativeName>
        <fullName evidence="7">UDP-N-acetylmuramoyl-L-alanyl-D-glutamate synthetase</fullName>
    </alternativeName>
</protein>
<comment type="caution">
    <text evidence="11">The sequence shown here is derived from an EMBL/GenBank/DDBJ whole genome shotgun (WGS) entry which is preliminary data.</text>
</comment>
<dbReference type="Pfam" id="PF02875">
    <property type="entry name" value="Mur_ligase_C"/>
    <property type="match status" value="1"/>
</dbReference>
<keyword evidence="7 8" id="KW-0132">Cell division</keyword>
<dbReference type="UniPathway" id="UPA00219"/>
<name>A0A0T5VPM0_9SPHI</name>
<proteinExistence type="inferred from homology"/>
<dbReference type="Gene3D" id="3.90.190.20">
    <property type="entry name" value="Mur ligase, C-terminal domain"/>
    <property type="match status" value="1"/>
</dbReference>
<keyword evidence="4 7" id="KW-0436">Ligase</keyword>
<evidence type="ECO:0000256" key="4">
    <source>
        <dbReference type="ARBA" id="ARBA00022598"/>
    </source>
</evidence>
<evidence type="ECO:0000313" key="12">
    <source>
        <dbReference type="Proteomes" id="UP000051950"/>
    </source>
</evidence>
<dbReference type="InterPro" id="IPR013221">
    <property type="entry name" value="Mur_ligase_cen"/>
</dbReference>
<dbReference type="AlphaFoldDB" id="A0A0T5VPM0"/>
<keyword evidence="3 7" id="KW-0963">Cytoplasm</keyword>